<feature type="transmembrane region" description="Helical" evidence="6">
    <location>
        <begin position="107"/>
        <end position="126"/>
    </location>
</feature>
<dbReference type="SUPFAM" id="SSF103473">
    <property type="entry name" value="MFS general substrate transporter"/>
    <property type="match status" value="1"/>
</dbReference>
<comment type="subcellular location">
    <subcellularLocation>
        <location evidence="1">Membrane</location>
        <topology evidence="1">Multi-pass membrane protein</topology>
    </subcellularLocation>
</comment>
<dbReference type="InterPro" id="IPR020846">
    <property type="entry name" value="MFS_dom"/>
</dbReference>
<evidence type="ECO:0000259" key="7">
    <source>
        <dbReference type="PROSITE" id="PS50850"/>
    </source>
</evidence>
<proteinExistence type="predicted"/>
<feature type="transmembrane region" description="Helical" evidence="6">
    <location>
        <begin position="434"/>
        <end position="455"/>
    </location>
</feature>
<feature type="compositionally biased region" description="Basic and acidic residues" evidence="5">
    <location>
        <begin position="1"/>
        <end position="12"/>
    </location>
</feature>
<dbReference type="GO" id="GO:0005886">
    <property type="term" value="C:plasma membrane"/>
    <property type="evidence" value="ECO:0007669"/>
    <property type="project" value="TreeGrafter"/>
</dbReference>
<feature type="compositionally biased region" description="Basic and acidic residues" evidence="5">
    <location>
        <begin position="28"/>
        <end position="38"/>
    </location>
</feature>
<dbReference type="OrthoDB" id="2533084at2759"/>
<evidence type="ECO:0000256" key="5">
    <source>
        <dbReference type="SAM" id="MobiDB-lite"/>
    </source>
</evidence>
<feature type="transmembrane region" description="Helical" evidence="6">
    <location>
        <begin position="323"/>
        <end position="352"/>
    </location>
</feature>
<accession>A0A9P6VNX7</accession>
<keyword evidence="2 6" id="KW-0812">Transmembrane</keyword>
<dbReference type="Proteomes" id="UP000785200">
    <property type="component" value="Unassembled WGS sequence"/>
</dbReference>
<evidence type="ECO:0000256" key="3">
    <source>
        <dbReference type="ARBA" id="ARBA00022989"/>
    </source>
</evidence>
<feature type="transmembrane region" description="Helical" evidence="6">
    <location>
        <begin position="135"/>
        <end position="156"/>
    </location>
</feature>
<dbReference type="PROSITE" id="PS50850">
    <property type="entry name" value="MFS"/>
    <property type="match status" value="1"/>
</dbReference>
<keyword evidence="3 6" id="KW-1133">Transmembrane helix</keyword>
<feature type="transmembrane region" description="Helical" evidence="6">
    <location>
        <begin position="274"/>
        <end position="303"/>
    </location>
</feature>
<evidence type="ECO:0000313" key="9">
    <source>
        <dbReference type="Proteomes" id="UP000785200"/>
    </source>
</evidence>
<dbReference type="PANTHER" id="PTHR23502:SF34">
    <property type="entry name" value="PROTEIN HOL1"/>
    <property type="match status" value="1"/>
</dbReference>
<dbReference type="AlphaFoldDB" id="A0A9P6VNX7"/>
<feature type="transmembrane region" description="Helical" evidence="6">
    <location>
        <begin position="193"/>
        <end position="217"/>
    </location>
</feature>
<feature type="transmembrane region" description="Helical" evidence="6">
    <location>
        <begin position="162"/>
        <end position="181"/>
    </location>
</feature>
<feature type="transmembrane region" description="Helical" evidence="6">
    <location>
        <begin position="372"/>
        <end position="393"/>
    </location>
</feature>
<evidence type="ECO:0000256" key="1">
    <source>
        <dbReference type="ARBA" id="ARBA00004141"/>
    </source>
</evidence>
<dbReference type="GO" id="GO:0022857">
    <property type="term" value="F:transmembrane transporter activity"/>
    <property type="evidence" value="ECO:0007669"/>
    <property type="project" value="InterPro"/>
</dbReference>
<evidence type="ECO:0000256" key="6">
    <source>
        <dbReference type="SAM" id="Phobius"/>
    </source>
</evidence>
<dbReference type="EMBL" id="VNKQ01000004">
    <property type="protein sequence ID" value="KAG0651518.1"/>
    <property type="molecule type" value="Genomic_DNA"/>
</dbReference>
<sequence length="502" mass="55673">MEDKTGEKRDLNVQESVSSSEALDDELGEQRQLHDANAKRSKAGIVLIPQPSDDPDDPLNWPAWRKYLALAALSFGSWVCYVTATIIAAGTPKIAKDLHVTKAQATYVLTTPVIIYAVGPLILVAASHFIGRRPVLIIGTLVSAISCFGCAVSKTYGGVLVARYFQALGAAGPLILGPASVKDMYFRHQLGKMVGINTILLVISPFCGGIIGGPILQHLDWRWSQWISGILMFVAFFGYIFLVPETIYVRDSFEAGDKTRWGFRIPKRKHQHSFLFVFTRPIVMFMYPAVLLPCFWFGIAYMVHVGITSNISLIFESKPFNFTIIQAGLSFFSGLIGAFTGELFAGPVVDYLATRALKTGKTWVPELRFRAIWLALFMMPVGLIVFGTTIQFVKKWVAPLVGNGIYIFGVQIMTTVIQTYIMECYPEQAMEAALVLNFFRNILSFIPPFFLNEWIVKSGAALPFGIFAMLAVVFFPILVLPVILKGPAIRKWSGKPNWGKTT</sequence>
<dbReference type="InterPro" id="IPR011701">
    <property type="entry name" value="MFS"/>
</dbReference>
<evidence type="ECO:0000256" key="2">
    <source>
        <dbReference type="ARBA" id="ARBA00022692"/>
    </source>
</evidence>
<feature type="region of interest" description="Disordered" evidence="5">
    <location>
        <begin position="1"/>
        <end position="38"/>
    </location>
</feature>
<feature type="transmembrane region" description="Helical" evidence="6">
    <location>
        <begin position="67"/>
        <end position="87"/>
    </location>
</feature>
<feature type="transmembrane region" description="Helical" evidence="6">
    <location>
        <begin position="461"/>
        <end position="484"/>
    </location>
</feature>
<keyword evidence="4 6" id="KW-0472">Membrane</keyword>
<dbReference type="PANTHER" id="PTHR23502">
    <property type="entry name" value="MAJOR FACILITATOR SUPERFAMILY"/>
    <property type="match status" value="1"/>
</dbReference>
<dbReference type="Pfam" id="PF07690">
    <property type="entry name" value="MFS_1"/>
    <property type="match status" value="1"/>
</dbReference>
<gene>
    <name evidence="8" type="ORF">D0Z07_1954</name>
</gene>
<reference evidence="8" key="1">
    <citation type="submission" date="2019-07" db="EMBL/GenBank/DDBJ databases">
        <title>Hyphodiscus hymeniophilus genome sequencing and assembly.</title>
        <authorList>
            <person name="Kramer G."/>
            <person name="Nodwell J."/>
        </authorList>
    </citation>
    <scope>NUCLEOTIDE SEQUENCE</scope>
    <source>
        <strain evidence="8">ATCC 34498</strain>
    </source>
</reference>
<evidence type="ECO:0000313" key="8">
    <source>
        <dbReference type="EMBL" id="KAG0651518.1"/>
    </source>
</evidence>
<comment type="caution">
    <text evidence="8">The sequence shown here is derived from an EMBL/GenBank/DDBJ whole genome shotgun (WGS) entry which is preliminary data.</text>
</comment>
<organism evidence="8 9">
    <name type="scientific">Hyphodiscus hymeniophilus</name>
    <dbReference type="NCBI Taxonomy" id="353542"/>
    <lineage>
        <taxon>Eukaryota</taxon>
        <taxon>Fungi</taxon>
        <taxon>Dikarya</taxon>
        <taxon>Ascomycota</taxon>
        <taxon>Pezizomycotina</taxon>
        <taxon>Leotiomycetes</taxon>
        <taxon>Helotiales</taxon>
        <taxon>Hyphodiscaceae</taxon>
        <taxon>Hyphodiscus</taxon>
    </lineage>
</organism>
<dbReference type="InterPro" id="IPR036259">
    <property type="entry name" value="MFS_trans_sf"/>
</dbReference>
<feature type="transmembrane region" description="Helical" evidence="6">
    <location>
        <begin position="405"/>
        <end position="422"/>
    </location>
</feature>
<keyword evidence="9" id="KW-1185">Reference proteome</keyword>
<protein>
    <submittedName>
        <fullName evidence="8">MFS transporter cpaT</fullName>
    </submittedName>
</protein>
<feature type="transmembrane region" description="Helical" evidence="6">
    <location>
        <begin position="223"/>
        <end position="242"/>
    </location>
</feature>
<evidence type="ECO:0000256" key="4">
    <source>
        <dbReference type="ARBA" id="ARBA00023136"/>
    </source>
</evidence>
<feature type="domain" description="Major facilitator superfamily (MFS) profile" evidence="7">
    <location>
        <begin position="69"/>
        <end position="489"/>
    </location>
</feature>
<name>A0A9P6VNX7_9HELO</name>
<dbReference type="Gene3D" id="1.20.1250.20">
    <property type="entry name" value="MFS general substrate transporter like domains"/>
    <property type="match status" value="1"/>
</dbReference>